<dbReference type="AlphaFoldDB" id="A0A9P8T3D1"/>
<protein>
    <submittedName>
        <fullName evidence="2">Uncharacterized protein</fullName>
    </submittedName>
</protein>
<evidence type="ECO:0000313" key="2">
    <source>
        <dbReference type="EMBL" id="KAH3664773.1"/>
    </source>
</evidence>
<reference evidence="2" key="1">
    <citation type="journal article" date="2021" name="Open Biol.">
        <title>Shared evolutionary footprints suggest mitochondrial oxidative damage underlies multiple complex I losses in fungi.</title>
        <authorList>
            <person name="Schikora-Tamarit M.A."/>
            <person name="Marcet-Houben M."/>
            <person name="Nosek J."/>
            <person name="Gabaldon T."/>
        </authorList>
    </citation>
    <scope>NUCLEOTIDE SEQUENCE</scope>
    <source>
        <strain evidence="2">NCAIM Y.01608</strain>
    </source>
</reference>
<gene>
    <name evidence="2" type="ORF">OGATHE_003588</name>
</gene>
<sequence length="403" mass="45860">MSQKSVDILRVRDLPVTTFTRKRIMGLVVGITTRDRPTKPIVVHMTDFSPNPSVAQSEMNYANCDPPLFDAPEQADSIIDVAFYPESVTHLKRIFGENVNASWFDNRIASFYPLYQHATVISLRLRSKKWGDQIDLIADPGFSDNCYSQIWPVSTLEARDNPAAETIFDPNENNCALAREVFRDWQLQCSAYLRSNPKIKQVVGDLYESVTSKTYSPPQKQHRHTSPEQFSDTGFLSDMVSSDDEAPPKKTYKKGIPVKQSRHVKDTLNVTFPVSQIPLADYSGAYFIYVQIMRLETRTPDLIYKSFPENTIMTKAIDVLVKEVDSAATLRIRVEGYDLFRFAGITFRYPLLDMTAAEAETAKKLAALVHKPLRMLVKPYALPLEAATVNTGRCYRWLYTEYP</sequence>
<dbReference type="EMBL" id="JAEUBD010001178">
    <property type="protein sequence ID" value="KAH3664773.1"/>
    <property type="molecule type" value="Genomic_DNA"/>
</dbReference>
<feature type="region of interest" description="Disordered" evidence="1">
    <location>
        <begin position="213"/>
        <end position="253"/>
    </location>
</feature>
<proteinExistence type="predicted"/>
<organism evidence="2 3">
    <name type="scientific">Ogataea polymorpha</name>
    <dbReference type="NCBI Taxonomy" id="460523"/>
    <lineage>
        <taxon>Eukaryota</taxon>
        <taxon>Fungi</taxon>
        <taxon>Dikarya</taxon>
        <taxon>Ascomycota</taxon>
        <taxon>Saccharomycotina</taxon>
        <taxon>Pichiomycetes</taxon>
        <taxon>Pichiales</taxon>
        <taxon>Pichiaceae</taxon>
        <taxon>Ogataea</taxon>
    </lineage>
</organism>
<keyword evidence="3" id="KW-1185">Reference proteome</keyword>
<evidence type="ECO:0000313" key="3">
    <source>
        <dbReference type="Proteomes" id="UP000788993"/>
    </source>
</evidence>
<evidence type="ECO:0000256" key="1">
    <source>
        <dbReference type="SAM" id="MobiDB-lite"/>
    </source>
</evidence>
<reference evidence="2" key="2">
    <citation type="submission" date="2021-01" db="EMBL/GenBank/DDBJ databases">
        <authorList>
            <person name="Schikora-Tamarit M.A."/>
        </authorList>
    </citation>
    <scope>NUCLEOTIDE SEQUENCE</scope>
    <source>
        <strain evidence="2">NCAIM Y.01608</strain>
    </source>
</reference>
<name>A0A9P8T3D1_9ASCO</name>
<dbReference type="Proteomes" id="UP000788993">
    <property type="component" value="Unassembled WGS sequence"/>
</dbReference>
<accession>A0A9P8T3D1</accession>
<comment type="caution">
    <text evidence="2">The sequence shown here is derived from an EMBL/GenBank/DDBJ whole genome shotgun (WGS) entry which is preliminary data.</text>
</comment>